<evidence type="ECO:0000256" key="5">
    <source>
        <dbReference type="SAM" id="Coils"/>
    </source>
</evidence>
<keyword evidence="3" id="KW-0472">Membrane</keyword>
<protein>
    <submittedName>
        <fullName evidence="8">BLOC-1-related complex subunit 8 homolog isoform X2</fullName>
    </submittedName>
</protein>
<comment type="subcellular location">
    <subcellularLocation>
        <location evidence="1">Lysosome membrane</location>
    </subcellularLocation>
</comment>
<keyword evidence="7" id="KW-1185">Reference proteome</keyword>
<accession>A0ABM4C446</accession>
<evidence type="ECO:0000313" key="7">
    <source>
        <dbReference type="Proteomes" id="UP001652625"/>
    </source>
</evidence>
<organism evidence="7 8">
    <name type="scientific">Hydra vulgaris</name>
    <name type="common">Hydra</name>
    <name type="synonym">Hydra attenuata</name>
    <dbReference type="NCBI Taxonomy" id="6087"/>
    <lineage>
        <taxon>Eukaryota</taxon>
        <taxon>Metazoa</taxon>
        <taxon>Cnidaria</taxon>
        <taxon>Hydrozoa</taxon>
        <taxon>Hydroidolina</taxon>
        <taxon>Anthoathecata</taxon>
        <taxon>Aplanulata</taxon>
        <taxon>Hydridae</taxon>
        <taxon>Hydra</taxon>
    </lineage>
</organism>
<dbReference type="InterPro" id="IPR019320">
    <property type="entry name" value="BORCS8"/>
</dbReference>
<evidence type="ECO:0000256" key="4">
    <source>
        <dbReference type="ARBA" id="ARBA00023228"/>
    </source>
</evidence>
<dbReference type="Pfam" id="PF10167">
    <property type="entry name" value="BORCS8"/>
    <property type="match status" value="1"/>
</dbReference>
<dbReference type="PANTHER" id="PTHR21146">
    <property type="entry name" value="MEF2B PROTEIN"/>
    <property type="match status" value="1"/>
</dbReference>
<evidence type="ECO:0000259" key="6">
    <source>
        <dbReference type="PROSITE" id="PS00028"/>
    </source>
</evidence>
<dbReference type="Proteomes" id="UP001652625">
    <property type="component" value="Chromosome 06"/>
</dbReference>
<evidence type="ECO:0000256" key="2">
    <source>
        <dbReference type="ARBA" id="ARBA00010463"/>
    </source>
</evidence>
<proteinExistence type="inferred from homology"/>
<evidence type="ECO:0000256" key="1">
    <source>
        <dbReference type="ARBA" id="ARBA00004656"/>
    </source>
</evidence>
<keyword evidence="5" id="KW-0175">Coiled coil</keyword>
<gene>
    <name evidence="8" type="primary">LOC100211172</name>
</gene>
<reference evidence="8" key="1">
    <citation type="submission" date="2025-08" db="UniProtKB">
        <authorList>
            <consortium name="RefSeq"/>
        </authorList>
    </citation>
    <scope>IDENTIFICATION</scope>
</reference>
<dbReference type="PROSITE" id="PS00028">
    <property type="entry name" value="ZINC_FINGER_C2H2_1"/>
    <property type="match status" value="1"/>
</dbReference>
<evidence type="ECO:0000256" key="3">
    <source>
        <dbReference type="ARBA" id="ARBA00023136"/>
    </source>
</evidence>
<feature type="coiled-coil region" evidence="5">
    <location>
        <begin position="116"/>
        <end position="146"/>
    </location>
</feature>
<feature type="domain" description="C2H2-type" evidence="6">
    <location>
        <begin position="166"/>
        <end position="187"/>
    </location>
</feature>
<comment type="similarity">
    <text evidence="2">Belongs to the BORCS8 family.</text>
</comment>
<dbReference type="GeneID" id="100211172"/>
<dbReference type="SUPFAM" id="SSF118359">
    <property type="entry name" value="Expressed protein At2g23090/F21P24.15"/>
    <property type="match status" value="1"/>
</dbReference>
<name>A0ABM4C446_HYDVU</name>
<dbReference type="InterPro" id="IPR013087">
    <property type="entry name" value="Znf_C2H2_type"/>
</dbReference>
<evidence type="ECO:0000313" key="8">
    <source>
        <dbReference type="RefSeq" id="XP_065656329.1"/>
    </source>
</evidence>
<keyword evidence="4" id="KW-0458">Lysosome</keyword>
<dbReference type="PANTHER" id="PTHR21146:SF0">
    <property type="entry name" value="BLOC-1-RELATED COMPLEX SUBUNIT 8"/>
    <property type="match status" value="1"/>
</dbReference>
<sequence>MAVSNLTEIYMLKKNLLDSPNYSSTLQGFRHLDPETDYKVRRITSLVNESIHIAANEPSLGLYRIQEHVKRTLPHLVKRKRELSSINTRIQDASYDLGLSLEVVEGISQIKHFTRIKEALQNAINYKIKLNEHREQEKARRELELKNARSVNKSLSQNEPAEGFICPVCYIALLNQEELFKHWESNHNLDNCENDVFHELEVPVEDGNNFVLNQDNDMTVIEMGHSSVSECIDVVYELSGQK</sequence>
<dbReference type="RefSeq" id="XP_065656329.1">
    <property type="nucleotide sequence ID" value="XM_065800257.1"/>
</dbReference>